<protein>
    <submittedName>
        <fullName evidence="2">Isy1-like splicing family protein</fullName>
    </submittedName>
</protein>
<evidence type="ECO:0000313" key="3">
    <source>
        <dbReference type="Proteomes" id="UP000265618"/>
    </source>
</evidence>
<dbReference type="AlphaFoldDB" id="A0A9K3CRV6"/>
<feature type="region of interest" description="Disordered" evidence="1">
    <location>
        <begin position="1"/>
        <end position="43"/>
    </location>
</feature>
<sequence>MARSSEKAGNALNRWFMQQRDEVLGRDPNNKPRRTDQCNNLGQ</sequence>
<dbReference type="Proteomes" id="UP000265618">
    <property type="component" value="Unassembled WGS sequence"/>
</dbReference>
<feature type="compositionally biased region" description="Basic and acidic residues" evidence="1">
    <location>
        <begin position="19"/>
        <end position="36"/>
    </location>
</feature>
<accession>A0A9K3CRV6</accession>
<proteinExistence type="predicted"/>
<organism evidence="2 3">
    <name type="scientific">Kipferlia bialata</name>
    <dbReference type="NCBI Taxonomy" id="797122"/>
    <lineage>
        <taxon>Eukaryota</taxon>
        <taxon>Metamonada</taxon>
        <taxon>Carpediemonas-like organisms</taxon>
        <taxon>Kipferlia</taxon>
    </lineage>
</organism>
<comment type="caution">
    <text evidence="2">The sequence shown here is derived from an EMBL/GenBank/DDBJ whole genome shotgun (WGS) entry which is preliminary data.</text>
</comment>
<dbReference type="InterPro" id="IPR009360">
    <property type="entry name" value="Isy1"/>
</dbReference>
<keyword evidence="3" id="KW-1185">Reference proteome</keyword>
<feature type="non-terminal residue" evidence="2">
    <location>
        <position position="1"/>
    </location>
</feature>
<evidence type="ECO:0000256" key="1">
    <source>
        <dbReference type="SAM" id="MobiDB-lite"/>
    </source>
</evidence>
<dbReference type="EMBL" id="BDIP01000592">
    <property type="protein sequence ID" value="GIQ82098.1"/>
    <property type="molecule type" value="Genomic_DNA"/>
</dbReference>
<gene>
    <name evidence="2" type="ORF">KIPB_003180</name>
</gene>
<evidence type="ECO:0000313" key="2">
    <source>
        <dbReference type="EMBL" id="GIQ82098.1"/>
    </source>
</evidence>
<dbReference type="Pfam" id="PF06246">
    <property type="entry name" value="Isy1"/>
    <property type="match status" value="1"/>
</dbReference>
<dbReference type="GO" id="GO:0000350">
    <property type="term" value="P:generation of catalytic spliceosome for second transesterification step"/>
    <property type="evidence" value="ECO:0007669"/>
    <property type="project" value="InterPro"/>
</dbReference>
<name>A0A9K3CRV6_9EUKA</name>
<reference evidence="2 3" key="1">
    <citation type="journal article" date="2018" name="PLoS ONE">
        <title>The draft genome of Kipferlia bialata reveals reductive genome evolution in fornicate parasites.</title>
        <authorList>
            <person name="Tanifuji G."/>
            <person name="Takabayashi S."/>
            <person name="Kume K."/>
            <person name="Takagi M."/>
            <person name="Nakayama T."/>
            <person name="Kamikawa R."/>
            <person name="Inagaki Y."/>
            <person name="Hashimoto T."/>
        </authorList>
    </citation>
    <scope>NUCLEOTIDE SEQUENCE [LARGE SCALE GENOMIC DNA]</scope>
    <source>
        <strain evidence="2">NY0173</strain>
    </source>
</reference>